<evidence type="ECO:0000313" key="1">
    <source>
        <dbReference type="EMBL" id="KAH9586886.1"/>
    </source>
</evidence>
<gene>
    <name evidence="1" type="ORF">MS3_00010559</name>
</gene>
<reference evidence="1" key="3">
    <citation type="submission" date="2021-06" db="EMBL/GenBank/DDBJ databases">
        <title>Chromosome-level genome assembly for S. haematobium.</title>
        <authorList>
            <person name="Stroehlein A.J."/>
        </authorList>
    </citation>
    <scope>NUCLEOTIDE SEQUENCE</scope>
</reference>
<comment type="caution">
    <text evidence="1">The sequence shown here is derived from an EMBL/GenBank/DDBJ whole genome shotgun (WGS) entry which is preliminary data.</text>
</comment>
<reference evidence="1" key="2">
    <citation type="journal article" date="2019" name="Gigascience">
        <title>High-quality Schistosoma haematobium genome achieved by single-molecule and long-range sequencing.</title>
        <authorList>
            <person name="Stroehlein A.J."/>
            <person name="Korhonen P.K."/>
            <person name="Chong T.M."/>
            <person name="Lim Y.L."/>
            <person name="Chan K.G."/>
            <person name="Webster B."/>
            <person name="Rollinson D."/>
            <person name="Brindley P.J."/>
            <person name="Gasser R.B."/>
            <person name="Young N.D."/>
        </authorList>
    </citation>
    <scope>NUCLEOTIDE SEQUENCE</scope>
</reference>
<name>A0A922LIY1_SCHHA</name>
<dbReference type="GeneID" id="24590471"/>
<sequence length="231" mass="27177">MRYKFSAELSLSFCLIVVFLYEFFNCQNICEKRELATYKSEIIKNNSYLYSHHYNYSMRVRLDQSHPVVKGIFNTFQSDRTVTPKFPFEYFERPVKYLRVLYDRRIIVEGETQLGQIRFTGIDHDIYEFKVLDTQELIAAKWSIIASEDDTLIRANITCLIHPSGKISIYFEDVPTKINESLQVAFIRGTIFCEKHRDMDKKGVEIHVPKELIKSRTLAEFETIGSMLNLI</sequence>
<dbReference type="CTD" id="24590471"/>
<protein>
    <submittedName>
        <fullName evidence="1">Uncharacterized protein</fullName>
    </submittedName>
</protein>
<keyword evidence="2" id="KW-1185">Reference proteome</keyword>
<proteinExistence type="predicted"/>
<reference evidence="1" key="1">
    <citation type="journal article" date="2012" name="Nat. Genet.">
        <title>Whole-genome sequence of Schistosoma haematobium.</title>
        <authorList>
            <person name="Young N.D."/>
            <person name="Jex A.R."/>
            <person name="Li B."/>
            <person name="Liu S."/>
            <person name="Yang L."/>
            <person name="Xiong Z."/>
            <person name="Li Y."/>
            <person name="Cantacessi C."/>
            <person name="Hall R.S."/>
            <person name="Xu X."/>
            <person name="Chen F."/>
            <person name="Wu X."/>
            <person name="Zerlotini A."/>
            <person name="Oliveira G."/>
            <person name="Hofmann A."/>
            <person name="Zhang G."/>
            <person name="Fang X."/>
            <person name="Kang Y."/>
            <person name="Campbell B.E."/>
            <person name="Loukas A."/>
            <person name="Ranganathan S."/>
            <person name="Rollinson D."/>
            <person name="Rinaldi G."/>
            <person name="Brindley P.J."/>
            <person name="Yang H."/>
            <person name="Wang J."/>
            <person name="Wang J."/>
            <person name="Gasser R.B."/>
        </authorList>
    </citation>
    <scope>NUCLEOTIDE SEQUENCE</scope>
</reference>
<dbReference type="KEGG" id="shx:MS3_00010559"/>
<dbReference type="EMBL" id="AMPZ03000003">
    <property type="protein sequence ID" value="KAH9586886.1"/>
    <property type="molecule type" value="Genomic_DNA"/>
</dbReference>
<dbReference type="Proteomes" id="UP000471633">
    <property type="component" value="Unassembled WGS sequence"/>
</dbReference>
<evidence type="ECO:0000313" key="2">
    <source>
        <dbReference type="Proteomes" id="UP000471633"/>
    </source>
</evidence>
<accession>A0A922LIY1</accession>
<dbReference type="RefSeq" id="XP_051068719.1">
    <property type="nucleotide sequence ID" value="XM_051218934.1"/>
</dbReference>
<reference evidence="1" key="4">
    <citation type="journal article" date="2022" name="PLoS Pathog.">
        <title>Chromosome-level genome of Schistosoma haematobium underpins genome-wide explorations of molecular variation.</title>
        <authorList>
            <person name="Stroehlein A.J."/>
            <person name="Korhonen P.K."/>
            <person name="Lee V.V."/>
            <person name="Ralph S.A."/>
            <person name="Mentink-Kane M."/>
            <person name="You H."/>
            <person name="McManus D.P."/>
            <person name="Tchuente L.T."/>
            <person name="Stothard J.R."/>
            <person name="Kaur P."/>
            <person name="Dudchenko O."/>
            <person name="Aiden E.L."/>
            <person name="Yang B."/>
            <person name="Yang H."/>
            <person name="Emery A.M."/>
            <person name="Webster B.L."/>
            <person name="Brindley P.J."/>
            <person name="Rollinson D."/>
            <person name="Chang B.C.H."/>
            <person name="Gasser R.B."/>
            <person name="Young N.D."/>
        </authorList>
    </citation>
    <scope>NUCLEOTIDE SEQUENCE</scope>
</reference>
<dbReference type="AlphaFoldDB" id="A0A922LIY1"/>
<organism evidence="1 2">
    <name type="scientific">Schistosoma haematobium</name>
    <name type="common">Blood fluke</name>
    <dbReference type="NCBI Taxonomy" id="6185"/>
    <lineage>
        <taxon>Eukaryota</taxon>
        <taxon>Metazoa</taxon>
        <taxon>Spiralia</taxon>
        <taxon>Lophotrochozoa</taxon>
        <taxon>Platyhelminthes</taxon>
        <taxon>Trematoda</taxon>
        <taxon>Digenea</taxon>
        <taxon>Strigeidida</taxon>
        <taxon>Schistosomatoidea</taxon>
        <taxon>Schistosomatidae</taxon>
        <taxon>Schistosoma</taxon>
    </lineage>
</organism>